<dbReference type="Pfam" id="PF13853">
    <property type="entry name" value="7tm_4"/>
    <property type="match status" value="2"/>
</dbReference>
<feature type="transmembrane region" description="Helical" evidence="9">
    <location>
        <begin position="21"/>
        <end position="44"/>
    </location>
</feature>
<dbReference type="AlphaFoldDB" id="V8NJE1"/>
<protein>
    <recommendedName>
        <fullName evidence="10">G-protein coupled receptors family 1 profile domain-containing protein</fullName>
    </recommendedName>
</protein>
<dbReference type="FunFam" id="1.20.1070.10:FF:000006">
    <property type="entry name" value="Olfactory receptor"/>
    <property type="match status" value="1"/>
</dbReference>
<feature type="domain" description="G-protein coupled receptors family 1 profile" evidence="10">
    <location>
        <begin position="1"/>
        <end position="110"/>
    </location>
</feature>
<dbReference type="GO" id="GO:0004984">
    <property type="term" value="F:olfactory receptor activity"/>
    <property type="evidence" value="ECO:0007669"/>
    <property type="project" value="InterPro"/>
</dbReference>
<keyword evidence="4 9" id="KW-0812">Transmembrane</keyword>
<evidence type="ECO:0000256" key="5">
    <source>
        <dbReference type="ARBA" id="ARBA00022725"/>
    </source>
</evidence>
<evidence type="ECO:0000313" key="11">
    <source>
        <dbReference type="EMBL" id="ETE61652.1"/>
    </source>
</evidence>
<dbReference type="PRINTS" id="PR00245">
    <property type="entry name" value="OLFACTORYR"/>
</dbReference>
<dbReference type="InterPro" id="IPR050402">
    <property type="entry name" value="OR51/52/56-like"/>
</dbReference>
<evidence type="ECO:0000313" key="12">
    <source>
        <dbReference type="Proteomes" id="UP000018936"/>
    </source>
</evidence>
<dbReference type="Gene3D" id="1.20.1070.10">
    <property type="entry name" value="Rhodopsin 7-helix transmembrane proteins"/>
    <property type="match status" value="2"/>
</dbReference>
<keyword evidence="3" id="KW-0716">Sensory transduction</keyword>
<evidence type="ECO:0000256" key="3">
    <source>
        <dbReference type="ARBA" id="ARBA00022606"/>
    </source>
</evidence>
<dbReference type="InterPro" id="IPR000725">
    <property type="entry name" value="Olfact_rcpt"/>
</dbReference>
<accession>V8NJE1</accession>
<feature type="transmembrane region" description="Helical" evidence="9">
    <location>
        <begin position="281"/>
        <end position="303"/>
    </location>
</feature>
<keyword evidence="5" id="KW-0552">Olfaction</keyword>
<feature type="transmembrane region" description="Helical" evidence="9">
    <location>
        <begin position="90"/>
        <end position="112"/>
    </location>
</feature>
<proteinExistence type="predicted"/>
<evidence type="ECO:0000256" key="1">
    <source>
        <dbReference type="ARBA" id="ARBA00002936"/>
    </source>
</evidence>
<evidence type="ECO:0000256" key="2">
    <source>
        <dbReference type="ARBA" id="ARBA00004141"/>
    </source>
</evidence>
<evidence type="ECO:0000256" key="4">
    <source>
        <dbReference type="ARBA" id="ARBA00022692"/>
    </source>
</evidence>
<dbReference type="OrthoDB" id="10254436at2759"/>
<evidence type="ECO:0000256" key="6">
    <source>
        <dbReference type="ARBA" id="ARBA00022989"/>
    </source>
</evidence>
<feature type="transmembrane region" description="Helical" evidence="9">
    <location>
        <begin position="56"/>
        <end position="78"/>
    </location>
</feature>
<evidence type="ECO:0000259" key="10">
    <source>
        <dbReference type="PROSITE" id="PS50262"/>
    </source>
</evidence>
<dbReference type="GO" id="GO:0005886">
    <property type="term" value="C:plasma membrane"/>
    <property type="evidence" value="ECO:0007669"/>
    <property type="project" value="TreeGrafter"/>
</dbReference>
<keyword evidence="7 9" id="KW-0472">Membrane</keyword>
<dbReference type="EMBL" id="AZIM01003745">
    <property type="protein sequence ID" value="ETE61652.1"/>
    <property type="molecule type" value="Genomic_DNA"/>
</dbReference>
<keyword evidence="12" id="KW-1185">Reference proteome</keyword>
<dbReference type="Proteomes" id="UP000018936">
    <property type="component" value="Unassembled WGS sequence"/>
</dbReference>
<feature type="non-terminal residue" evidence="11">
    <location>
        <position position="1"/>
    </location>
</feature>
<dbReference type="PROSITE" id="PS00237">
    <property type="entry name" value="G_PROTEIN_RECEP_F1_1"/>
    <property type="match status" value="1"/>
</dbReference>
<dbReference type="PANTHER" id="PTHR26450">
    <property type="entry name" value="OLFACTORY RECEPTOR 56B1-RELATED"/>
    <property type="match status" value="1"/>
</dbReference>
<keyword evidence="6 9" id="KW-1133">Transmembrane helix</keyword>
<sequence>MAVVKLACADVTANSLYGLSVALYVGLSDILLICLSYALILRTVLRLPGEAQRKAFNTCGSHICVILVTFVPGLFSILTHRFGHRVAPHVRVLLANLYLLLPPTLNPIVYGVKTREIRERVLHAFLGRKNGAGEIQFNTCLTQMFFIHALCMMESAVLLAMAVDRYVAICFPLRYNSFFSGSLVAQMEIAAVVRGTLLMCPCPFLIKRLSFCQTNVIHHTYCEHMAVVKLACGDTRINSVYGLSVALIVIGGDLLCIGLSYFFIVRAVLRLSSSEARLKAFGTCGSHLCVITISYSPALFSFFTHRFGHNVAPHVHILLANFYLLVPPLLNPIVYGVRTKEIWKQVIRVFLPNQVMVKPRTVCICSPKAPSPSCPLRCS</sequence>
<evidence type="ECO:0000256" key="9">
    <source>
        <dbReference type="SAM" id="Phobius"/>
    </source>
</evidence>
<evidence type="ECO:0000256" key="8">
    <source>
        <dbReference type="ARBA" id="ARBA00023224"/>
    </source>
</evidence>
<dbReference type="GO" id="GO:0004930">
    <property type="term" value="F:G protein-coupled receptor activity"/>
    <property type="evidence" value="ECO:0007669"/>
    <property type="project" value="InterPro"/>
</dbReference>
<comment type="caution">
    <text evidence="11">The sequence shown here is derived from an EMBL/GenBank/DDBJ whole genome shotgun (WGS) entry which is preliminary data.</text>
</comment>
<name>V8NJE1_OPHHA</name>
<keyword evidence="8" id="KW-0807">Transducer</keyword>
<dbReference type="PANTHER" id="PTHR26450:SF83">
    <property type="entry name" value="OLFACTORY RECEPTOR 52P1"/>
    <property type="match status" value="1"/>
</dbReference>
<comment type="function">
    <text evidence="1">Odorant receptor.</text>
</comment>
<reference evidence="11 12" key="1">
    <citation type="journal article" date="2013" name="Proc. Natl. Acad. Sci. U.S.A.">
        <title>The king cobra genome reveals dynamic gene evolution and adaptation in the snake venom system.</title>
        <authorList>
            <person name="Vonk F.J."/>
            <person name="Casewell N.R."/>
            <person name="Henkel C.V."/>
            <person name="Heimberg A.M."/>
            <person name="Jansen H.J."/>
            <person name="McCleary R.J."/>
            <person name="Kerkkamp H.M."/>
            <person name="Vos R.A."/>
            <person name="Guerreiro I."/>
            <person name="Calvete J.J."/>
            <person name="Wuster W."/>
            <person name="Woods A.E."/>
            <person name="Logan J.M."/>
            <person name="Harrison R.A."/>
            <person name="Castoe T.A."/>
            <person name="de Koning A.P."/>
            <person name="Pollock D.D."/>
            <person name="Yandell M."/>
            <person name="Calderon D."/>
            <person name="Renjifo C."/>
            <person name="Currier R.B."/>
            <person name="Salgado D."/>
            <person name="Pla D."/>
            <person name="Sanz L."/>
            <person name="Hyder A.S."/>
            <person name="Ribeiro J.M."/>
            <person name="Arntzen J.W."/>
            <person name="van den Thillart G.E."/>
            <person name="Boetzer M."/>
            <person name="Pirovano W."/>
            <person name="Dirks R.P."/>
            <person name="Spaink H.P."/>
            <person name="Duboule D."/>
            <person name="McGlinn E."/>
            <person name="Kini R.M."/>
            <person name="Richardson M.K."/>
        </authorList>
    </citation>
    <scope>NUCLEOTIDE SEQUENCE</scope>
    <source>
        <tissue evidence="11">Blood</tissue>
    </source>
</reference>
<organism evidence="11 12">
    <name type="scientific">Ophiophagus hannah</name>
    <name type="common">King cobra</name>
    <name type="synonym">Naja hannah</name>
    <dbReference type="NCBI Taxonomy" id="8665"/>
    <lineage>
        <taxon>Eukaryota</taxon>
        <taxon>Metazoa</taxon>
        <taxon>Chordata</taxon>
        <taxon>Craniata</taxon>
        <taxon>Vertebrata</taxon>
        <taxon>Euteleostomi</taxon>
        <taxon>Lepidosauria</taxon>
        <taxon>Squamata</taxon>
        <taxon>Bifurcata</taxon>
        <taxon>Unidentata</taxon>
        <taxon>Episquamata</taxon>
        <taxon>Toxicofera</taxon>
        <taxon>Serpentes</taxon>
        <taxon>Colubroidea</taxon>
        <taxon>Elapidae</taxon>
        <taxon>Elapinae</taxon>
        <taxon>Ophiophagus</taxon>
    </lineage>
</organism>
<feature type="transmembrane region" description="Helical" evidence="9">
    <location>
        <begin position="315"/>
        <end position="337"/>
    </location>
</feature>
<evidence type="ECO:0000256" key="7">
    <source>
        <dbReference type="ARBA" id="ARBA00023136"/>
    </source>
</evidence>
<gene>
    <name evidence="11" type="ORF">L345_12594</name>
</gene>
<dbReference type="PROSITE" id="PS50262">
    <property type="entry name" value="G_PROTEIN_RECEP_F1_2"/>
    <property type="match status" value="2"/>
</dbReference>
<comment type="subcellular location">
    <subcellularLocation>
        <location evidence="2">Membrane</location>
        <topology evidence="2">Multi-pass membrane protein</topology>
    </subcellularLocation>
</comment>
<feature type="domain" description="G-protein coupled receptors family 1 profile" evidence="10">
    <location>
        <begin position="140"/>
        <end position="335"/>
    </location>
</feature>
<feature type="transmembrane region" description="Helical" evidence="9">
    <location>
        <begin position="245"/>
        <end position="269"/>
    </location>
</feature>
<dbReference type="SUPFAM" id="SSF81321">
    <property type="entry name" value="Family A G protein-coupled receptor-like"/>
    <property type="match status" value="2"/>
</dbReference>
<dbReference type="InterPro" id="IPR017452">
    <property type="entry name" value="GPCR_Rhodpsn_7TM"/>
</dbReference>
<feature type="transmembrane region" description="Helical" evidence="9">
    <location>
        <begin position="145"/>
        <end position="163"/>
    </location>
</feature>
<dbReference type="InterPro" id="IPR000276">
    <property type="entry name" value="GPCR_Rhodpsn"/>
</dbReference>